<reference evidence="1 2" key="1">
    <citation type="journal article" date="2018" name="PLoS Genet.">
        <title>Population sequencing reveals clonal diversity and ancestral inbreeding in the grapevine cultivar Chardonnay.</title>
        <authorList>
            <person name="Roach M.J."/>
            <person name="Johnson D.L."/>
            <person name="Bohlmann J."/>
            <person name="van Vuuren H.J."/>
            <person name="Jones S.J."/>
            <person name="Pretorius I.S."/>
            <person name="Schmidt S.A."/>
            <person name="Borneman A.R."/>
        </authorList>
    </citation>
    <scope>NUCLEOTIDE SEQUENCE [LARGE SCALE GENOMIC DNA]</scope>
    <source>
        <strain evidence="2">cv. Chardonnay</strain>
        <tissue evidence="1">Leaf</tissue>
    </source>
</reference>
<sequence>MLVRGKRRELLEVIHLQDGNKTAIGDFSSSSMVSLVRQSTVEVRRLAIHLDQGVNIYSVLDFEGCEITEGQFPTTIGNLIHLSGGEIPNLQWKMQQLRHLYLPWRYKIIHAEKLRLDTLTNLEILRHHQVTRAQCFPLRPHQAILWGSNLEEDPMVTLEKLPHLKFLSLSETFIGMKTVCSENGFPQLKYLSLSLFPNVEKWRVNEGTTHSLCNLRSMECQQLKEDPDGLRFIATLQKMEVSGMPETILVDRLRGGEDFPKVQHIPSIEFME</sequence>
<organism evidence="1 2">
    <name type="scientific">Vitis vinifera</name>
    <name type="common">Grape</name>
    <dbReference type="NCBI Taxonomy" id="29760"/>
    <lineage>
        <taxon>Eukaryota</taxon>
        <taxon>Viridiplantae</taxon>
        <taxon>Streptophyta</taxon>
        <taxon>Embryophyta</taxon>
        <taxon>Tracheophyta</taxon>
        <taxon>Spermatophyta</taxon>
        <taxon>Magnoliopsida</taxon>
        <taxon>eudicotyledons</taxon>
        <taxon>Gunneridae</taxon>
        <taxon>Pentapetalae</taxon>
        <taxon>rosids</taxon>
        <taxon>Vitales</taxon>
        <taxon>Vitaceae</taxon>
        <taxon>Viteae</taxon>
        <taxon>Vitis</taxon>
    </lineage>
</organism>
<dbReference type="EMBL" id="QGNW01000265">
    <property type="protein sequence ID" value="RVW80503.1"/>
    <property type="molecule type" value="Genomic_DNA"/>
</dbReference>
<dbReference type="SUPFAM" id="SSF52058">
    <property type="entry name" value="L domain-like"/>
    <property type="match status" value="1"/>
</dbReference>
<evidence type="ECO:0000313" key="2">
    <source>
        <dbReference type="Proteomes" id="UP000288805"/>
    </source>
</evidence>
<proteinExistence type="predicted"/>
<dbReference type="InterPro" id="IPR032675">
    <property type="entry name" value="LRR_dom_sf"/>
</dbReference>
<accession>A0A438H7Z4</accession>
<name>A0A438H7Z4_VITVI</name>
<dbReference type="PANTHER" id="PTHR15140:SF37">
    <property type="entry name" value="UBIQUITIN-LIKE DOMAIN-CONTAINING PROTEIN"/>
    <property type="match status" value="1"/>
</dbReference>
<dbReference type="Proteomes" id="UP000288805">
    <property type="component" value="Unassembled WGS sequence"/>
</dbReference>
<dbReference type="Gene3D" id="3.80.10.10">
    <property type="entry name" value="Ribonuclease Inhibitor"/>
    <property type="match status" value="1"/>
</dbReference>
<gene>
    <name evidence="1" type="primary">RPP8L2_2</name>
    <name evidence="1" type="ORF">CK203_052851</name>
</gene>
<comment type="caution">
    <text evidence="1">The sequence shown here is derived from an EMBL/GenBank/DDBJ whole genome shotgun (WGS) entry which is preliminary data.</text>
</comment>
<dbReference type="PANTHER" id="PTHR15140">
    <property type="entry name" value="TUBULIN-SPECIFIC CHAPERONE E"/>
    <property type="match status" value="1"/>
</dbReference>
<evidence type="ECO:0000313" key="1">
    <source>
        <dbReference type="EMBL" id="RVW80503.1"/>
    </source>
</evidence>
<protein>
    <submittedName>
        <fullName evidence="1">Putative disease resistance RPP8-like protein 2</fullName>
    </submittedName>
</protein>
<dbReference type="AlphaFoldDB" id="A0A438H7Z4"/>